<dbReference type="Gene3D" id="1.10.3720.10">
    <property type="entry name" value="MetI-like"/>
    <property type="match status" value="1"/>
</dbReference>
<proteinExistence type="inferred from homology"/>
<feature type="transmembrane region" description="Helical" evidence="7">
    <location>
        <begin position="12"/>
        <end position="35"/>
    </location>
</feature>
<dbReference type="EMBL" id="BJON01000013">
    <property type="protein sequence ID" value="GED69733.1"/>
    <property type="molecule type" value="Genomic_DNA"/>
</dbReference>
<evidence type="ECO:0000259" key="8">
    <source>
        <dbReference type="PROSITE" id="PS50928"/>
    </source>
</evidence>
<feature type="transmembrane region" description="Helical" evidence="7">
    <location>
        <begin position="170"/>
        <end position="187"/>
    </location>
</feature>
<dbReference type="InterPro" id="IPR050366">
    <property type="entry name" value="BP-dependent_transpt_permease"/>
</dbReference>
<keyword evidence="5 7" id="KW-1133">Transmembrane helix</keyword>
<dbReference type="GO" id="GO:0055085">
    <property type="term" value="P:transmembrane transport"/>
    <property type="evidence" value="ECO:0007669"/>
    <property type="project" value="InterPro"/>
</dbReference>
<evidence type="ECO:0000313" key="9">
    <source>
        <dbReference type="EMBL" id="GED69733.1"/>
    </source>
</evidence>
<dbReference type="Proteomes" id="UP000036834">
    <property type="component" value="Unassembled WGS sequence"/>
</dbReference>
<dbReference type="EMBL" id="LGIQ01000005">
    <property type="protein sequence ID" value="KNB73458.1"/>
    <property type="molecule type" value="Genomic_DNA"/>
</dbReference>
<sequence length="306" mass="33651">MESKHKKVKGHSIGVLAGVVLLLLVLMAVSAPLWVSASPVEMAPDQRLLPPSKEHYFGTDHFGRDIFSRVVYAAQISLSIGFIVALCTTILGTVTGLVTGYFRNLDNVLMRIVDGVSAFPSILLAISLVAALGGNMLNLIIALVFAFWPFMTRVVRSSTLQLSKMQYVEAARAAGTNHFGVLFFHILPNAMTPIIVQATFIFAEAILAEAALSFLGLGIVPPTPTWGNMLGESRIYLTVSPWFSIFPGIAIVITVLSLNLFGDLLRDWLHPHSRRRRRAKTILSSRGQESTHRLPMAVKISKWMER</sequence>
<accession>A0A0K9YXP2</accession>
<keyword evidence="3" id="KW-1003">Cell membrane</keyword>
<reference evidence="10" key="2">
    <citation type="submission" date="2015-07" db="EMBL/GenBank/DDBJ databases">
        <title>MeaNS - Measles Nucleotide Surveillance Program.</title>
        <authorList>
            <person name="Tran T."/>
            <person name="Druce J."/>
        </authorList>
    </citation>
    <scope>NUCLEOTIDE SEQUENCE</scope>
    <source>
        <strain evidence="10">DSM 9887</strain>
    </source>
</reference>
<dbReference type="AlphaFoldDB" id="A0A0K9YXP2"/>
<evidence type="ECO:0000313" key="10">
    <source>
        <dbReference type="EMBL" id="KNB73458.1"/>
    </source>
</evidence>
<keyword evidence="12" id="KW-1185">Reference proteome</keyword>
<reference evidence="9 12" key="3">
    <citation type="submission" date="2019-06" db="EMBL/GenBank/DDBJ databases">
        <title>Whole genome shotgun sequence of Brevibacillus reuszeri NBRC 15719.</title>
        <authorList>
            <person name="Hosoyama A."/>
            <person name="Uohara A."/>
            <person name="Ohji S."/>
            <person name="Ichikawa N."/>
        </authorList>
    </citation>
    <scope>NUCLEOTIDE SEQUENCE [LARGE SCALE GENOMIC DNA]</scope>
    <source>
        <strain evidence="9 12">NBRC 15719</strain>
    </source>
</reference>
<keyword evidence="6 7" id="KW-0472">Membrane</keyword>
<dbReference type="GO" id="GO:0005886">
    <property type="term" value="C:plasma membrane"/>
    <property type="evidence" value="ECO:0007669"/>
    <property type="project" value="UniProtKB-SubCell"/>
</dbReference>
<comment type="similarity">
    <text evidence="7">Belongs to the binding-protein-dependent transport system permease family.</text>
</comment>
<dbReference type="InterPro" id="IPR000515">
    <property type="entry name" value="MetI-like"/>
</dbReference>
<organism evidence="10 11">
    <name type="scientific">Brevibacillus reuszeri</name>
    <dbReference type="NCBI Taxonomy" id="54915"/>
    <lineage>
        <taxon>Bacteria</taxon>
        <taxon>Bacillati</taxon>
        <taxon>Bacillota</taxon>
        <taxon>Bacilli</taxon>
        <taxon>Bacillales</taxon>
        <taxon>Paenibacillaceae</taxon>
        <taxon>Brevibacillus</taxon>
    </lineage>
</organism>
<dbReference type="OrthoDB" id="9797472at2"/>
<dbReference type="Pfam" id="PF00528">
    <property type="entry name" value="BPD_transp_1"/>
    <property type="match status" value="1"/>
</dbReference>
<dbReference type="SUPFAM" id="SSF161098">
    <property type="entry name" value="MetI-like"/>
    <property type="match status" value="1"/>
</dbReference>
<feature type="transmembrane region" description="Helical" evidence="7">
    <location>
        <begin position="240"/>
        <end position="265"/>
    </location>
</feature>
<dbReference type="CDD" id="cd06261">
    <property type="entry name" value="TM_PBP2"/>
    <property type="match status" value="1"/>
</dbReference>
<name>A0A0K9YXP2_9BACL</name>
<dbReference type="PROSITE" id="PS50928">
    <property type="entry name" value="ABC_TM1"/>
    <property type="match status" value="1"/>
</dbReference>
<evidence type="ECO:0000256" key="4">
    <source>
        <dbReference type="ARBA" id="ARBA00022692"/>
    </source>
</evidence>
<dbReference type="PATRIC" id="fig|54915.3.peg.6570"/>
<evidence type="ECO:0000256" key="7">
    <source>
        <dbReference type="RuleBase" id="RU363032"/>
    </source>
</evidence>
<dbReference type="STRING" id="54915.ADS79_05775"/>
<evidence type="ECO:0000313" key="11">
    <source>
        <dbReference type="Proteomes" id="UP000036834"/>
    </source>
</evidence>
<dbReference type="InterPro" id="IPR035906">
    <property type="entry name" value="MetI-like_sf"/>
</dbReference>
<keyword evidence="2 7" id="KW-0813">Transport</keyword>
<dbReference type="PANTHER" id="PTHR43386:SF1">
    <property type="entry name" value="D,D-DIPEPTIDE TRANSPORT SYSTEM PERMEASE PROTEIN DDPC-RELATED"/>
    <property type="match status" value="1"/>
</dbReference>
<comment type="subcellular location">
    <subcellularLocation>
        <location evidence="1 7">Cell membrane</location>
        <topology evidence="1 7">Multi-pass membrane protein</topology>
    </subcellularLocation>
</comment>
<evidence type="ECO:0000313" key="12">
    <source>
        <dbReference type="Proteomes" id="UP000319578"/>
    </source>
</evidence>
<feature type="transmembrane region" description="Helical" evidence="7">
    <location>
        <begin position="76"/>
        <end position="102"/>
    </location>
</feature>
<evidence type="ECO:0000256" key="1">
    <source>
        <dbReference type="ARBA" id="ARBA00004651"/>
    </source>
</evidence>
<evidence type="ECO:0000256" key="2">
    <source>
        <dbReference type="ARBA" id="ARBA00022448"/>
    </source>
</evidence>
<dbReference type="PANTHER" id="PTHR43386">
    <property type="entry name" value="OLIGOPEPTIDE TRANSPORT SYSTEM PERMEASE PROTEIN APPC"/>
    <property type="match status" value="1"/>
</dbReference>
<dbReference type="Proteomes" id="UP000319578">
    <property type="component" value="Unassembled WGS sequence"/>
</dbReference>
<feature type="transmembrane region" description="Helical" evidence="7">
    <location>
        <begin position="199"/>
        <end position="220"/>
    </location>
</feature>
<dbReference type="RefSeq" id="WP_049737459.1">
    <property type="nucleotide sequence ID" value="NZ_BJON01000013.1"/>
</dbReference>
<evidence type="ECO:0000256" key="5">
    <source>
        <dbReference type="ARBA" id="ARBA00022989"/>
    </source>
</evidence>
<reference evidence="11" key="1">
    <citation type="submission" date="2015-07" db="EMBL/GenBank/DDBJ databases">
        <title>Genome sequencing project for genomic taxonomy and phylogenomics of Bacillus-like bacteria.</title>
        <authorList>
            <person name="Liu B."/>
            <person name="Wang J."/>
            <person name="Zhu Y."/>
            <person name="Liu G."/>
            <person name="Chen Q."/>
            <person name="Chen Z."/>
            <person name="Lan J."/>
            <person name="Che J."/>
            <person name="Ge C."/>
            <person name="Shi H."/>
            <person name="Pan Z."/>
            <person name="Liu X."/>
        </authorList>
    </citation>
    <scope>NUCLEOTIDE SEQUENCE [LARGE SCALE GENOMIC DNA]</scope>
    <source>
        <strain evidence="11">DSM 9887</strain>
    </source>
</reference>
<feature type="domain" description="ABC transmembrane type-1" evidence="8">
    <location>
        <begin position="78"/>
        <end position="262"/>
    </location>
</feature>
<comment type="caution">
    <text evidence="10">The sequence shown here is derived from an EMBL/GenBank/DDBJ whole genome shotgun (WGS) entry which is preliminary data.</text>
</comment>
<protein>
    <submittedName>
        <fullName evidence="10">Peptide ABC transporter permease</fullName>
    </submittedName>
</protein>
<evidence type="ECO:0000256" key="3">
    <source>
        <dbReference type="ARBA" id="ARBA00022475"/>
    </source>
</evidence>
<keyword evidence="4 7" id="KW-0812">Transmembrane</keyword>
<gene>
    <name evidence="10" type="ORF">ADS79_05775</name>
    <name evidence="9" type="ORF">BRE01_34350</name>
</gene>
<evidence type="ECO:0000256" key="6">
    <source>
        <dbReference type="ARBA" id="ARBA00023136"/>
    </source>
</evidence>
<feature type="transmembrane region" description="Helical" evidence="7">
    <location>
        <begin position="122"/>
        <end position="150"/>
    </location>
</feature>